<dbReference type="AlphaFoldDB" id="A0A1G8SHQ1"/>
<dbReference type="Proteomes" id="UP000199580">
    <property type="component" value="Unassembled WGS sequence"/>
</dbReference>
<dbReference type="EMBL" id="FNEZ01000001">
    <property type="protein sequence ID" value="SDJ28772.1"/>
    <property type="molecule type" value="Genomic_DNA"/>
</dbReference>
<dbReference type="InterPro" id="IPR010982">
    <property type="entry name" value="Lambda_DNA-bd_dom_sf"/>
</dbReference>
<dbReference type="CDD" id="cd00093">
    <property type="entry name" value="HTH_XRE"/>
    <property type="match status" value="1"/>
</dbReference>
<dbReference type="STRING" id="1128970.SAMN04487935_0563"/>
<dbReference type="SUPFAM" id="SSF47413">
    <property type="entry name" value="lambda repressor-like DNA-binding domains"/>
    <property type="match status" value="1"/>
</dbReference>
<gene>
    <name evidence="2" type="ORF">SAMN04487935_0563</name>
</gene>
<feature type="domain" description="HTH cro/C1-type" evidence="1">
    <location>
        <begin position="18"/>
        <end position="75"/>
    </location>
</feature>
<protein>
    <submittedName>
        <fullName evidence="2">Helix-turn-helix</fullName>
    </submittedName>
</protein>
<dbReference type="Gene3D" id="1.10.260.40">
    <property type="entry name" value="lambda repressor-like DNA-binding domains"/>
    <property type="match status" value="1"/>
</dbReference>
<reference evidence="2 3" key="1">
    <citation type="submission" date="2016-10" db="EMBL/GenBank/DDBJ databases">
        <authorList>
            <person name="de Groot N.N."/>
        </authorList>
    </citation>
    <scope>NUCLEOTIDE SEQUENCE [LARGE SCALE GENOMIC DNA]</scope>
    <source>
        <strain evidence="2 3">CGMCC 1.10076</strain>
    </source>
</reference>
<dbReference type="RefSeq" id="WP_170227515.1">
    <property type="nucleotide sequence ID" value="NZ_BKAI01000002.1"/>
</dbReference>
<dbReference type="Pfam" id="PF01381">
    <property type="entry name" value="HTH_3"/>
    <property type="match status" value="1"/>
</dbReference>
<evidence type="ECO:0000313" key="2">
    <source>
        <dbReference type="EMBL" id="SDJ28772.1"/>
    </source>
</evidence>
<dbReference type="InterPro" id="IPR001387">
    <property type="entry name" value="Cro/C1-type_HTH"/>
</dbReference>
<evidence type="ECO:0000259" key="1">
    <source>
        <dbReference type="PROSITE" id="PS50943"/>
    </source>
</evidence>
<keyword evidence="3" id="KW-1185">Reference proteome</keyword>
<proteinExistence type="predicted"/>
<name>A0A1G8SHQ1_9FLAO</name>
<organism evidence="2 3">
    <name type="scientific">Flavobacterium noncentrifugens</name>
    <dbReference type="NCBI Taxonomy" id="1128970"/>
    <lineage>
        <taxon>Bacteria</taxon>
        <taxon>Pseudomonadati</taxon>
        <taxon>Bacteroidota</taxon>
        <taxon>Flavobacteriia</taxon>
        <taxon>Flavobacteriales</taxon>
        <taxon>Flavobacteriaceae</taxon>
        <taxon>Flavobacterium</taxon>
    </lineage>
</organism>
<evidence type="ECO:0000313" key="3">
    <source>
        <dbReference type="Proteomes" id="UP000199580"/>
    </source>
</evidence>
<dbReference type="SMART" id="SM00530">
    <property type="entry name" value="HTH_XRE"/>
    <property type="match status" value="1"/>
</dbReference>
<dbReference type="PROSITE" id="PS50943">
    <property type="entry name" value="HTH_CROC1"/>
    <property type="match status" value="1"/>
</dbReference>
<dbReference type="GO" id="GO:0003677">
    <property type="term" value="F:DNA binding"/>
    <property type="evidence" value="ECO:0007669"/>
    <property type="project" value="InterPro"/>
</dbReference>
<accession>A0A1G8SHQ1</accession>
<sequence length="142" mass="16332">MIIEIITSEIDFGVMEKIRNARIKAGIDQVELAQRVGVSEGYIGNLENPKIDAKVNIRMLGRIAIALEQNSYNDLLPDEVKSHDLVIKRIRLIETNSRKHVLNDDGEVPKRLDVLETTPITEDELKQMKDNKDYKYCRIIEE</sequence>